<dbReference type="AlphaFoldDB" id="A0A1D8IQF6"/>
<evidence type="ECO:0000313" key="4">
    <source>
        <dbReference type="Proteomes" id="UP000095401"/>
    </source>
</evidence>
<comment type="similarity">
    <text evidence="1 2">Belongs to the Iojap/RsfS family.</text>
</comment>
<proteinExistence type="inferred from homology"/>
<dbReference type="GO" id="GO:0090071">
    <property type="term" value="P:negative regulation of ribosome biogenesis"/>
    <property type="evidence" value="ECO:0007669"/>
    <property type="project" value="UniProtKB-UniRule"/>
</dbReference>
<dbReference type="HAMAP" id="MF_01477">
    <property type="entry name" value="Iojap_RsfS"/>
    <property type="match status" value="1"/>
</dbReference>
<keyword evidence="2" id="KW-0963">Cytoplasm</keyword>
<dbReference type="GO" id="GO:0042256">
    <property type="term" value="P:cytosolic ribosome assembly"/>
    <property type="evidence" value="ECO:0007669"/>
    <property type="project" value="UniProtKB-UniRule"/>
</dbReference>
<dbReference type="GO" id="GO:0017148">
    <property type="term" value="P:negative regulation of translation"/>
    <property type="evidence" value="ECO:0007669"/>
    <property type="project" value="UniProtKB-UniRule"/>
</dbReference>
<dbReference type="SUPFAM" id="SSF81301">
    <property type="entry name" value="Nucleotidyltransferase"/>
    <property type="match status" value="1"/>
</dbReference>
<keyword evidence="2" id="KW-0810">Translation regulation</keyword>
<sequence length="125" mass="13965">MKPILEDDIERLRLVAITALEDLKAQDIRTVDLRGKSPLMDLMVIATGTSDRHVKSLAGNVARRAKEAGFGVRGSEGEREGEWALVDLDDIVVHVMLPRVRDFYNLEKLWTAEAEPDTETHQGQG</sequence>
<dbReference type="RefSeq" id="WP_070078984.1">
    <property type="nucleotide sequence ID" value="NZ_CP017415.1"/>
</dbReference>
<dbReference type="Gene3D" id="3.30.460.10">
    <property type="entry name" value="Beta Polymerase, domain 2"/>
    <property type="match status" value="1"/>
</dbReference>
<dbReference type="InterPro" id="IPR004394">
    <property type="entry name" value="Iojap/RsfS/C7orf30"/>
</dbReference>
<comment type="subcellular location">
    <subcellularLocation>
        <location evidence="2">Cytoplasm</location>
    </subcellularLocation>
</comment>
<dbReference type="GO" id="GO:0005737">
    <property type="term" value="C:cytoplasm"/>
    <property type="evidence" value="ECO:0007669"/>
    <property type="project" value="UniProtKB-SubCell"/>
</dbReference>
<evidence type="ECO:0000256" key="2">
    <source>
        <dbReference type="HAMAP-Rule" id="MF_01477"/>
    </source>
</evidence>
<dbReference type="PANTHER" id="PTHR21043">
    <property type="entry name" value="IOJAP SUPERFAMILY ORTHOLOG"/>
    <property type="match status" value="1"/>
</dbReference>
<comment type="subunit">
    <text evidence="2">Interacts with ribosomal protein uL14 (rplN).</text>
</comment>
<dbReference type="InterPro" id="IPR043519">
    <property type="entry name" value="NT_sf"/>
</dbReference>
<dbReference type="PANTHER" id="PTHR21043:SF0">
    <property type="entry name" value="MITOCHONDRIAL ASSEMBLY OF RIBOSOMAL LARGE SUBUNIT PROTEIN 1"/>
    <property type="match status" value="1"/>
</dbReference>
<dbReference type="GO" id="GO:0043023">
    <property type="term" value="F:ribosomal large subunit binding"/>
    <property type="evidence" value="ECO:0007669"/>
    <property type="project" value="TreeGrafter"/>
</dbReference>
<evidence type="ECO:0000256" key="1">
    <source>
        <dbReference type="ARBA" id="ARBA00010574"/>
    </source>
</evidence>
<gene>
    <name evidence="2" type="primary">rsfS</name>
    <name evidence="3" type="ORF">BI364_12230</name>
</gene>
<organism evidence="3 4">
    <name type="scientific">Acidihalobacter yilgarnensis</name>
    <dbReference type="NCBI Taxonomy" id="2819280"/>
    <lineage>
        <taxon>Bacteria</taxon>
        <taxon>Pseudomonadati</taxon>
        <taxon>Pseudomonadota</taxon>
        <taxon>Gammaproteobacteria</taxon>
        <taxon>Chromatiales</taxon>
        <taxon>Ectothiorhodospiraceae</taxon>
        <taxon>Acidihalobacter</taxon>
    </lineage>
</organism>
<comment type="function">
    <text evidence="2">Functions as a ribosomal silencing factor. Interacts with ribosomal protein uL14 (rplN), blocking formation of intersubunit bridge B8. Prevents association of the 30S and 50S ribosomal subunits and the formation of functional ribosomes, thus repressing translation.</text>
</comment>
<name>A0A1D8IQF6_9GAMM</name>
<dbReference type="EMBL" id="CP017415">
    <property type="protein sequence ID" value="AOU98624.1"/>
    <property type="molecule type" value="Genomic_DNA"/>
</dbReference>
<keyword evidence="4" id="KW-1185">Reference proteome</keyword>
<reference evidence="4" key="1">
    <citation type="submission" date="2016-09" db="EMBL/GenBank/DDBJ databases">
        <title>Acidihalobacter prosperus F5.</title>
        <authorList>
            <person name="Khaleque H.N."/>
            <person name="Ramsay J.P."/>
            <person name="Kaksonen A.H."/>
            <person name="Boxall N.J."/>
            <person name="Watkin E.L.J."/>
        </authorList>
    </citation>
    <scope>NUCLEOTIDE SEQUENCE [LARGE SCALE GENOMIC DNA]</scope>
    <source>
        <strain evidence="4">F5</strain>
    </source>
</reference>
<evidence type="ECO:0000313" key="3">
    <source>
        <dbReference type="EMBL" id="AOU98624.1"/>
    </source>
</evidence>
<protein>
    <recommendedName>
        <fullName evidence="2">Ribosomal silencing factor RsfS</fullName>
    </recommendedName>
</protein>
<accession>A0A1D8IQF6</accession>
<dbReference type="NCBIfam" id="TIGR00090">
    <property type="entry name" value="rsfS_iojap_ybeB"/>
    <property type="match status" value="1"/>
</dbReference>
<dbReference type="Proteomes" id="UP000095401">
    <property type="component" value="Chromosome"/>
</dbReference>
<dbReference type="KEGG" id="aprs:BI364_12230"/>
<dbReference type="Pfam" id="PF02410">
    <property type="entry name" value="RsfS"/>
    <property type="match status" value="1"/>
</dbReference>
<keyword evidence="2" id="KW-0678">Repressor</keyword>